<sequence length="495" mass="53242">MTQDSLVSLSAVDARRLIGDRDVSPVELLDACIARIEAVNPAVNALAARCFERARVEAHRAEEAVMQGEPLGLLHGLPIGVKDLEETAGVLTTYGSPLYRANIPEHDNAMVARIRAAGAVVAAKTNTPEMGAGANTRNVVWGATGNPFAPLLNAGGSSGGSAVALATDMLPLCTGSDTGGSLRIPAALCGVVGFRPSPGLVPSDRRELGWTPITVSGPMARTVADTRLLLAAQAGFDARDPLGYEIDADAFAQRRPMGIARLRIGFTEDFGDCALDDATRATFRAKMQKLAEHVGVCEPVAFDMTDVHRTFDVIRAQNFIAQFRETYERDPSLLGPNTRANYEMGVTMTLADVVWAHATQTTLYRRFQQQLQRYDIIVSPTTPITPFPWSQWHLDAINGKPLDTYYRWLGLTYVISLMTNPAVSLPCGVDHAGMPFGLQLIGALRGDARLLDIAEALETAFANDDALKRPTPDLAKLRAPVAELTSIVTHPPVHG</sequence>
<keyword evidence="3" id="KW-1185">Reference proteome</keyword>
<dbReference type="PANTHER" id="PTHR11895:SF76">
    <property type="entry name" value="INDOLEACETAMIDE HYDROLASE"/>
    <property type="match status" value="1"/>
</dbReference>
<accession>A0A658QUG5</accession>
<dbReference type="EMBL" id="FCNV02000002">
    <property type="protein sequence ID" value="SAL23227.1"/>
    <property type="molecule type" value="Genomic_DNA"/>
</dbReference>
<evidence type="ECO:0000313" key="3">
    <source>
        <dbReference type="Proteomes" id="UP000198263"/>
    </source>
</evidence>
<evidence type="ECO:0000313" key="2">
    <source>
        <dbReference type="EMBL" id="SAL23227.1"/>
    </source>
</evidence>
<dbReference type="Pfam" id="PF01425">
    <property type="entry name" value="Amidase"/>
    <property type="match status" value="1"/>
</dbReference>
<dbReference type="InterPro" id="IPR023631">
    <property type="entry name" value="Amidase_dom"/>
</dbReference>
<reference evidence="2 3" key="1">
    <citation type="submission" date="2016-01" db="EMBL/GenBank/DDBJ databases">
        <authorList>
            <person name="Peeters C."/>
        </authorList>
    </citation>
    <scope>NUCLEOTIDE SEQUENCE [LARGE SCALE GENOMIC DNA]</scope>
    <source>
        <strain evidence="2">LMG 29315</strain>
    </source>
</reference>
<dbReference type="InterPro" id="IPR036928">
    <property type="entry name" value="AS_sf"/>
</dbReference>
<comment type="caution">
    <text evidence="2">The sequence shown here is derived from an EMBL/GenBank/DDBJ whole genome shotgun (WGS) entry which is preliminary data.</text>
</comment>
<evidence type="ECO:0000259" key="1">
    <source>
        <dbReference type="Pfam" id="PF01425"/>
    </source>
</evidence>
<dbReference type="RefSeq" id="WP_040050667.1">
    <property type="nucleotide sequence ID" value="NZ_FCNV02000002.1"/>
</dbReference>
<dbReference type="Gene3D" id="3.90.1300.10">
    <property type="entry name" value="Amidase signature (AS) domain"/>
    <property type="match status" value="1"/>
</dbReference>
<dbReference type="PANTHER" id="PTHR11895">
    <property type="entry name" value="TRANSAMIDASE"/>
    <property type="match status" value="1"/>
</dbReference>
<feature type="domain" description="Amidase" evidence="1">
    <location>
        <begin position="27"/>
        <end position="451"/>
    </location>
</feature>
<dbReference type="Proteomes" id="UP000198263">
    <property type="component" value="Unassembled WGS sequence"/>
</dbReference>
<dbReference type="GO" id="GO:0003824">
    <property type="term" value="F:catalytic activity"/>
    <property type="evidence" value="ECO:0007669"/>
    <property type="project" value="InterPro"/>
</dbReference>
<gene>
    <name evidence="2" type="ORF">AWB72_01681</name>
</gene>
<proteinExistence type="predicted"/>
<dbReference type="SUPFAM" id="SSF75304">
    <property type="entry name" value="Amidase signature (AS) enzymes"/>
    <property type="match status" value="1"/>
</dbReference>
<protein>
    <submittedName>
        <fullName evidence="2">Amidase</fullName>
    </submittedName>
</protein>
<name>A0A658QUG5_9BURK</name>
<organism evidence="2 3">
    <name type="scientific">Caballeronia concitans</name>
    <dbReference type="NCBI Taxonomy" id="1777133"/>
    <lineage>
        <taxon>Bacteria</taxon>
        <taxon>Pseudomonadati</taxon>
        <taxon>Pseudomonadota</taxon>
        <taxon>Betaproteobacteria</taxon>
        <taxon>Burkholderiales</taxon>
        <taxon>Burkholderiaceae</taxon>
        <taxon>Caballeronia</taxon>
    </lineage>
</organism>
<dbReference type="InterPro" id="IPR000120">
    <property type="entry name" value="Amidase"/>
</dbReference>
<dbReference type="AlphaFoldDB" id="A0A658QUG5"/>
<dbReference type="OrthoDB" id="8576090at2"/>